<dbReference type="AlphaFoldDB" id="A0A7X1B3P1"/>
<dbReference type="EMBL" id="JACHVC010000005">
    <property type="protein sequence ID" value="MBC2604937.1"/>
    <property type="molecule type" value="Genomic_DNA"/>
</dbReference>
<gene>
    <name evidence="1" type="ORF">H5P27_02665</name>
</gene>
<keyword evidence="2" id="KW-1185">Reference proteome</keyword>
<dbReference type="Proteomes" id="UP000526501">
    <property type="component" value="Unassembled WGS sequence"/>
</dbReference>
<comment type="caution">
    <text evidence="1">The sequence shown here is derived from an EMBL/GenBank/DDBJ whole genome shotgun (WGS) entry which is preliminary data.</text>
</comment>
<organism evidence="1 2">
    <name type="scientific">Pelagicoccus albus</name>
    <dbReference type="NCBI Taxonomy" id="415222"/>
    <lineage>
        <taxon>Bacteria</taxon>
        <taxon>Pseudomonadati</taxon>
        <taxon>Verrucomicrobiota</taxon>
        <taxon>Opitutia</taxon>
        <taxon>Puniceicoccales</taxon>
        <taxon>Pelagicoccaceae</taxon>
        <taxon>Pelagicoccus</taxon>
    </lineage>
</organism>
<name>A0A7X1B3P1_9BACT</name>
<sequence>MSIDELVAVNSLLIERETCLADLSHIETTISDILGQEYPFELPAATLPSTQKGKRVKAPKKKKAKAAPKIRRLKEPEIAYRVVLQENGENLTHDLLDFSPFLDLIATPLPNHRIQSVATLGPTFEVVESLFESE</sequence>
<protein>
    <submittedName>
        <fullName evidence="1">Uncharacterized protein</fullName>
    </submittedName>
</protein>
<evidence type="ECO:0000313" key="2">
    <source>
        <dbReference type="Proteomes" id="UP000526501"/>
    </source>
</evidence>
<dbReference type="RefSeq" id="WP_185658827.1">
    <property type="nucleotide sequence ID" value="NZ_JACHVC010000005.1"/>
</dbReference>
<reference evidence="1 2" key="1">
    <citation type="submission" date="2020-07" db="EMBL/GenBank/DDBJ databases">
        <authorList>
            <person name="Feng X."/>
        </authorList>
    </citation>
    <scope>NUCLEOTIDE SEQUENCE [LARGE SCALE GENOMIC DNA]</scope>
    <source>
        <strain evidence="1 2">JCM23202</strain>
    </source>
</reference>
<evidence type="ECO:0000313" key="1">
    <source>
        <dbReference type="EMBL" id="MBC2604937.1"/>
    </source>
</evidence>
<proteinExistence type="predicted"/>
<accession>A0A7X1B3P1</accession>